<dbReference type="SMART" id="SM00343">
    <property type="entry name" value="ZnF_C2HC"/>
    <property type="match status" value="2"/>
</dbReference>
<dbReference type="InterPro" id="IPR042509">
    <property type="entry name" value="ZCCHC3"/>
</dbReference>
<accession>A0AAD8ZNV4</accession>
<comment type="caution">
    <text evidence="3">The sequence shown here is derived from an EMBL/GenBank/DDBJ whole genome shotgun (WGS) entry which is preliminary data.</text>
</comment>
<dbReference type="EMBL" id="JAROKS010000006">
    <property type="protein sequence ID" value="KAK1802737.1"/>
    <property type="molecule type" value="Genomic_DNA"/>
</dbReference>
<reference evidence="3" key="1">
    <citation type="submission" date="2023-03" db="EMBL/GenBank/DDBJ databases">
        <title>Electrophorus voltai genome.</title>
        <authorList>
            <person name="Bian C."/>
        </authorList>
    </citation>
    <scope>NUCLEOTIDE SEQUENCE</scope>
    <source>
        <strain evidence="3">CB-2022</strain>
        <tissue evidence="3">Muscle</tissue>
    </source>
</reference>
<dbReference type="PANTHER" id="PTHR22639:SF3">
    <property type="entry name" value="ZINC FINGER CCHC DOMAIN-CONTAINING PROTEIN 3"/>
    <property type="match status" value="1"/>
</dbReference>
<dbReference type="InterPro" id="IPR001878">
    <property type="entry name" value="Znf_CCHC"/>
</dbReference>
<protein>
    <recommendedName>
        <fullName evidence="2">CCHC-type domain-containing protein</fullName>
    </recommendedName>
</protein>
<sequence length="121" mass="13575">MYGEVLPSERMVRDELGIWNGRRQFFMKFSRDSEGQERRCQHYGHLAEGCQDYVCRNCLGPGHQAKDCKNPYRCKACRGEGHLVHSCPGQAKSYATVLAGGGNAALSTRNSGGRDCCLWRM</sequence>
<evidence type="ECO:0000259" key="2">
    <source>
        <dbReference type="PROSITE" id="PS50158"/>
    </source>
</evidence>
<feature type="domain" description="CCHC-type" evidence="2">
    <location>
        <begin position="55"/>
        <end position="70"/>
    </location>
</feature>
<name>A0AAD8ZNV4_9TELE</name>
<evidence type="ECO:0000313" key="3">
    <source>
        <dbReference type="EMBL" id="KAK1802737.1"/>
    </source>
</evidence>
<dbReference type="InterPro" id="IPR036875">
    <property type="entry name" value="Znf_CCHC_sf"/>
</dbReference>
<dbReference type="Gene3D" id="4.10.60.10">
    <property type="entry name" value="Zinc finger, CCHC-type"/>
    <property type="match status" value="1"/>
</dbReference>
<keyword evidence="1" id="KW-0863">Zinc-finger</keyword>
<dbReference type="GO" id="GO:0003723">
    <property type="term" value="F:RNA binding"/>
    <property type="evidence" value="ECO:0007669"/>
    <property type="project" value="InterPro"/>
</dbReference>
<organism evidence="3 4">
    <name type="scientific">Electrophorus voltai</name>
    <dbReference type="NCBI Taxonomy" id="2609070"/>
    <lineage>
        <taxon>Eukaryota</taxon>
        <taxon>Metazoa</taxon>
        <taxon>Chordata</taxon>
        <taxon>Craniata</taxon>
        <taxon>Vertebrata</taxon>
        <taxon>Euteleostomi</taxon>
        <taxon>Actinopterygii</taxon>
        <taxon>Neopterygii</taxon>
        <taxon>Teleostei</taxon>
        <taxon>Ostariophysi</taxon>
        <taxon>Gymnotiformes</taxon>
        <taxon>Gymnotoidei</taxon>
        <taxon>Gymnotidae</taxon>
        <taxon>Electrophorus</taxon>
    </lineage>
</organism>
<dbReference type="GO" id="GO:0003690">
    <property type="term" value="F:double-stranded DNA binding"/>
    <property type="evidence" value="ECO:0007669"/>
    <property type="project" value="InterPro"/>
</dbReference>
<dbReference type="GO" id="GO:0002218">
    <property type="term" value="P:activation of innate immune response"/>
    <property type="evidence" value="ECO:0007669"/>
    <property type="project" value="InterPro"/>
</dbReference>
<keyword evidence="4" id="KW-1185">Reference proteome</keyword>
<dbReference type="PROSITE" id="PS50158">
    <property type="entry name" value="ZF_CCHC"/>
    <property type="match status" value="1"/>
</dbReference>
<keyword evidence="1" id="KW-0479">Metal-binding</keyword>
<keyword evidence="1" id="KW-0862">Zinc</keyword>
<dbReference type="AlphaFoldDB" id="A0AAD8ZNV4"/>
<proteinExistence type="predicted"/>
<dbReference type="GO" id="GO:0008270">
    <property type="term" value="F:zinc ion binding"/>
    <property type="evidence" value="ECO:0007669"/>
    <property type="project" value="UniProtKB-KW"/>
</dbReference>
<dbReference type="SUPFAM" id="SSF57756">
    <property type="entry name" value="Retrovirus zinc finger-like domains"/>
    <property type="match status" value="1"/>
</dbReference>
<evidence type="ECO:0000256" key="1">
    <source>
        <dbReference type="PROSITE-ProRule" id="PRU00047"/>
    </source>
</evidence>
<dbReference type="PANTHER" id="PTHR22639">
    <property type="entry name" value="GAG-RELATED PROTEIN"/>
    <property type="match status" value="1"/>
</dbReference>
<dbReference type="Proteomes" id="UP001239994">
    <property type="component" value="Unassembled WGS sequence"/>
</dbReference>
<gene>
    <name evidence="3" type="ORF">P4O66_021272</name>
</gene>
<dbReference type="Pfam" id="PF00098">
    <property type="entry name" value="zf-CCHC"/>
    <property type="match status" value="1"/>
</dbReference>
<evidence type="ECO:0000313" key="4">
    <source>
        <dbReference type="Proteomes" id="UP001239994"/>
    </source>
</evidence>